<dbReference type="STRING" id="669874.A0A1E4TVU0"/>
<organism evidence="2 3">
    <name type="scientific">Pachysolen tannophilus NRRL Y-2460</name>
    <dbReference type="NCBI Taxonomy" id="669874"/>
    <lineage>
        <taxon>Eukaryota</taxon>
        <taxon>Fungi</taxon>
        <taxon>Dikarya</taxon>
        <taxon>Ascomycota</taxon>
        <taxon>Saccharomycotina</taxon>
        <taxon>Pichiomycetes</taxon>
        <taxon>Pachysolenaceae</taxon>
        <taxon>Pachysolen</taxon>
    </lineage>
</organism>
<name>A0A1E4TVU0_PACTA</name>
<dbReference type="AlphaFoldDB" id="A0A1E4TVU0"/>
<dbReference type="PANTHER" id="PTHR32470:SF2">
    <property type="entry name" value="NADH DEHYDROGENASE [UBIQUINONE] 1 ALPHA SUBCOMPLEX ASSEMBLY FACTOR 2"/>
    <property type="match status" value="1"/>
</dbReference>
<gene>
    <name evidence="2" type="ORF">PACTADRAFT_2089</name>
</gene>
<evidence type="ECO:0000313" key="2">
    <source>
        <dbReference type="EMBL" id="ODV95778.1"/>
    </source>
</evidence>
<dbReference type="GO" id="GO:0032981">
    <property type="term" value="P:mitochondrial respiratory chain complex I assembly"/>
    <property type="evidence" value="ECO:0007669"/>
    <property type="project" value="TreeGrafter"/>
</dbReference>
<comment type="similarity">
    <text evidence="1">Belongs to the complex I NDUFA12 subunit family.</text>
</comment>
<keyword evidence="3" id="KW-1185">Reference proteome</keyword>
<dbReference type="GO" id="GO:0005739">
    <property type="term" value="C:mitochondrion"/>
    <property type="evidence" value="ECO:0007669"/>
    <property type="project" value="TreeGrafter"/>
</dbReference>
<reference evidence="3" key="1">
    <citation type="submission" date="2016-05" db="EMBL/GenBank/DDBJ databases">
        <title>Comparative genomics of biotechnologically important yeasts.</title>
        <authorList>
            <consortium name="DOE Joint Genome Institute"/>
            <person name="Riley R."/>
            <person name="Haridas S."/>
            <person name="Wolfe K.H."/>
            <person name="Lopes M.R."/>
            <person name="Hittinger C.T."/>
            <person name="Goker M."/>
            <person name="Salamov A."/>
            <person name="Wisecaver J."/>
            <person name="Long T.M."/>
            <person name="Aerts A.L."/>
            <person name="Barry K."/>
            <person name="Choi C."/>
            <person name="Clum A."/>
            <person name="Coughlan A.Y."/>
            <person name="Deshpande S."/>
            <person name="Douglass A.P."/>
            <person name="Hanson S.J."/>
            <person name="Klenk H.-P."/>
            <person name="Labutti K."/>
            <person name="Lapidus A."/>
            <person name="Lindquist E."/>
            <person name="Lipzen A."/>
            <person name="Meier-Kolthoff J.P."/>
            <person name="Ohm R.A."/>
            <person name="Otillar R.P."/>
            <person name="Pangilinan J."/>
            <person name="Peng Y."/>
            <person name="Rokas A."/>
            <person name="Rosa C.A."/>
            <person name="Scheuner C."/>
            <person name="Sibirny A.A."/>
            <person name="Slot J.C."/>
            <person name="Stielow J.B."/>
            <person name="Sun H."/>
            <person name="Kurtzman C.P."/>
            <person name="Blackwell M."/>
            <person name="Grigoriev I.V."/>
            <person name="Jeffries T.W."/>
        </authorList>
    </citation>
    <scope>NUCLEOTIDE SEQUENCE [LARGE SCALE GENOMIC DNA]</scope>
    <source>
        <strain evidence="3">NRRL Y-2460</strain>
    </source>
</reference>
<accession>A0A1E4TVU0</accession>
<evidence type="ECO:0000256" key="1">
    <source>
        <dbReference type="ARBA" id="ARBA00007355"/>
    </source>
</evidence>
<dbReference type="GO" id="GO:0045271">
    <property type="term" value="C:respiratory chain complex I"/>
    <property type="evidence" value="ECO:0007669"/>
    <property type="project" value="InterPro"/>
</dbReference>
<evidence type="ECO:0008006" key="4">
    <source>
        <dbReference type="Google" id="ProtNLM"/>
    </source>
</evidence>
<protein>
    <recommendedName>
        <fullName evidence="4">NADH dehydrogenase [ubiquinone] 1 alpha subcomplex subunit</fullName>
    </recommendedName>
</protein>
<dbReference type="Proteomes" id="UP000094236">
    <property type="component" value="Unassembled WGS sequence"/>
</dbReference>
<dbReference type="PANTHER" id="PTHR32470">
    <property type="entry name" value="ADH DEHYDROGENASE [UBIQUINONE] 1 ALPHA SUBCOMPLEX ASSEMBLY FACTOR 2"/>
    <property type="match status" value="1"/>
</dbReference>
<evidence type="ECO:0000313" key="3">
    <source>
        <dbReference type="Proteomes" id="UP000094236"/>
    </source>
</evidence>
<dbReference type="Pfam" id="PF05071">
    <property type="entry name" value="NDUFA12"/>
    <property type="match status" value="1"/>
</dbReference>
<sequence length="150" mass="18832">MDRINKLIPFRKQLYYKWKSLRDIPFRKRFFIGYDLNGNTYWEFKLESRSGRLRRILEPYKRKEFMVDYYDTVPPPWQQWLRFNRSHSPSLQELIQEEKRIKQLKEKSSAIDSTWKQRKDEKDYEDNLKLEKELRKLRHNELNIEKERKS</sequence>
<dbReference type="EMBL" id="KV454013">
    <property type="protein sequence ID" value="ODV95778.1"/>
    <property type="molecule type" value="Genomic_DNA"/>
</dbReference>
<dbReference type="InterPro" id="IPR007763">
    <property type="entry name" value="NDUFA12"/>
</dbReference>
<dbReference type="InterPro" id="IPR052618">
    <property type="entry name" value="ComplexI_NDUFA12"/>
</dbReference>
<proteinExistence type="inferred from homology"/>
<dbReference type="OrthoDB" id="10255576at2759"/>